<evidence type="ECO:0000256" key="9">
    <source>
        <dbReference type="RuleBase" id="RU351113"/>
    </source>
</evidence>
<accession>A0A8B6ZBX5</accession>
<protein>
    <recommendedName>
        <fullName evidence="9">Odorant receptor</fullName>
    </recommendedName>
</protein>
<keyword evidence="5 9" id="KW-1133">Transmembrane helix</keyword>
<dbReference type="GO" id="GO:0007165">
    <property type="term" value="P:signal transduction"/>
    <property type="evidence" value="ECO:0007669"/>
    <property type="project" value="UniProtKB-KW"/>
</dbReference>
<keyword evidence="3 9" id="KW-0812">Transmembrane</keyword>
<dbReference type="InterPro" id="IPR004117">
    <property type="entry name" value="7tm6_olfct_rcpt"/>
</dbReference>
<keyword evidence="7 9" id="KW-0675">Receptor</keyword>
<evidence type="ECO:0000256" key="6">
    <source>
        <dbReference type="ARBA" id="ARBA00023136"/>
    </source>
</evidence>
<sequence>MINRPLEYSLRIFGIWPDSPYPKLKIITWIIILPTFLVFQYWYCITHIKLGLIDLLDGLSLTLSNTLVFIKLIVIWFHKRTFYEILMSMKEDLNNNKHSATENKRIIMDKSMLSSRISNFLISYFAITFFLYSGVALVIFDEDQGKFLVRMEFPFIATISPRYEIILITQFIFESFIVYGAATSIALIAALILYVGSQIDLFCQNLTFHSYKKRESQDTIKDIIVRHQKIIQLSKNIETIFTYISLCQFVSNMLVICFISFVLTVSLHTEQTIVLIMKCLPYYIAVNCEAFILCYTGEYITSKSENINKAVYNFLWYNLKPRDVRIMLMIILRSQKQLTLTAGKFICLSLEAFANMLKASASYVSVLYARY</sequence>
<accession>A0A7M7H1A7</accession>
<dbReference type="GO" id="GO:0004984">
    <property type="term" value="F:olfactory receptor activity"/>
    <property type="evidence" value="ECO:0007669"/>
    <property type="project" value="InterPro"/>
</dbReference>
<evidence type="ECO:0000313" key="12">
    <source>
        <dbReference type="RefSeq" id="XP_006572184.2"/>
    </source>
</evidence>
<comment type="similarity">
    <text evidence="9">Belongs to the insect chemoreceptor superfamily. Heteromeric odorant receptor channel (TC 1.A.69) family.</text>
</comment>
<comment type="subcellular location">
    <subcellularLocation>
        <location evidence="9">Cell membrane</location>
        <topology evidence="9">Multi-pass membrane protein</topology>
    </subcellularLocation>
    <subcellularLocation>
        <location evidence="1">Membrane</location>
        <topology evidence="1">Multi-pass membrane protein</topology>
    </subcellularLocation>
</comment>
<dbReference type="EnsemblMetazoa" id="XM_006572121">
    <property type="protein sequence ID" value="XP_006572184"/>
    <property type="gene ID" value="LOC102654074"/>
</dbReference>
<dbReference type="KEGG" id="ame:102654074"/>
<keyword evidence="11" id="KW-1185">Reference proteome</keyword>
<dbReference type="OrthoDB" id="6765072at2759"/>
<evidence type="ECO:0000256" key="3">
    <source>
        <dbReference type="ARBA" id="ARBA00022692"/>
    </source>
</evidence>
<comment type="caution">
    <text evidence="9">Lacks conserved residue(s) required for the propagation of feature annotation.</text>
</comment>
<keyword evidence="6 9" id="KW-0472">Membrane</keyword>
<name>A0A7M7H1A7_APIME</name>
<evidence type="ECO:0000256" key="7">
    <source>
        <dbReference type="ARBA" id="ARBA00023170"/>
    </source>
</evidence>
<dbReference type="Pfam" id="PF02949">
    <property type="entry name" value="7tm_6"/>
    <property type="match status" value="1"/>
</dbReference>
<evidence type="ECO:0000313" key="11">
    <source>
        <dbReference type="Proteomes" id="UP000005203"/>
    </source>
</evidence>
<feature type="transmembrane region" description="Helical" evidence="9">
    <location>
        <begin position="55"/>
        <end position="77"/>
    </location>
</feature>
<feature type="transmembrane region" description="Helical" evidence="9">
    <location>
        <begin position="121"/>
        <end position="140"/>
    </location>
</feature>
<evidence type="ECO:0000256" key="1">
    <source>
        <dbReference type="ARBA" id="ARBA00004141"/>
    </source>
</evidence>
<reference evidence="10" key="1">
    <citation type="submission" date="2021-01" db="UniProtKB">
        <authorList>
            <consortium name="EnsemblMetazoa"/>
        </authorList>
    </citation>
    <scope>IDENTIFICATION</scope>
    <source>
        <strain evidence="10">DH4</strain>
    </source>
</reference>
<keyword evidence="4 9" id="KW-0552">Olfaction</keyword>
<evidence type="ECO:0000256" key="8">
    <source>
        <dbReference type="ARBA" id="ARBA00023224"/>
    </source>
</evidence>
<organism evidence="10">
    <name type="scientific">Apis mellifera</name>
    <name type="common">Honeybee</name>
    <dbReference type="NCBI Taxonomy" id="7460"/>
    <lineage>
        <taxon>Eukaryota</taxon>
        <taxon>Metazoa</taxon>
        <taxon>Ecdysozoa</taxon>
        <taxon>Arthropoda</taxon>
        <taxon>Hexapoda</taxon>
        <taxon>Insecta</taxon>
        <taxon>Pterygota</taxon>
        <taxon>Neoptera</taxon>
        <taxon>Endopterygota</taxon>
        <taxon>Hymenoptera</taxon>
        <taxon>Apocrita</taxon>
        <taxon>Aculeata</taxon>
        <taxon>Apoidea</taxon>
        <taxon>Anthophila</taxon>
        <taxon>Apidae</taxon>
        <taxon>Apis</taxon>
    </lineage>
</organism>
<gene>
    <name evidence="12" type="primary">LOC102654074</name>
</gene>
<feature type="transmembrane region" description="Helical" evidence="9">
    <location>
        <begin position="240"/>
        <end position="267"/>
    </location>
</feature>
<dbReference type="AlphaFoldDB" id="A0A7M7H1A7"/>
<evidence type="ECO:0000256" key="4">
    <source>
        <dbReference type="ARBA" id="ARBA00022725"/>
    </source>
</evidence>
<evidence type="ECO:0000256" key="5">
    <source>
        <dbReference type="ARBA" id="ARBA00022989"/>
    </source>
</evidence>
<reference evidence="12" key="2">
    <citation type="submission" date="2025-04" db="UniProtKB">
        <authorList>
            <consortium name="RefSeq"/>
        </authorList>
    </citation>
    <scope>IDENTIFICATION</scope>
    <source>
        <strain evidence="12">DH4</strain>
        <tissue evidence="12">Whole body</tissue>
    </source>
</reference>
<keyword evidence="8 9" id="KW-0807">Transducer</keyword>
<dbReference type="Proteomes" id="UP000005203">
    <property type="component" value="Linkage group LG2"/>
</dbReference>
<feature type="transmembrane region" description="Helical" evidence="9">
    <location>
        <begin position="176"/>
        <end position="196"/>
    </location>
</feature>
<dbReference type="GO" id="GO:0005549">
    <property type="term" value="F:odorant binding"/>
    <property type="evidence" value="ECO:0007669"/>
    <property type="project" value="InterPro"/>
</dbReference>
<dbReference type="GO" id="GO:0005886">
    <property type="term" value="C:plasma membrane"/>
    <property type="evidence" value="ECO:0007669"/>
    <property type="project" value="UniProtKB-SubCell"/>
</dbReference>
<proteinExistence type="inferred from homology"/>
<feature type="transmembrane region" description="Helical" evidence="9">
    <location>
        <begin position="26"/>
        <end position="43"/>
    </location>
</feature>
<evidence type="ECO:0000256" key="2">
    <source>
        <dbReference type="ARBA" id="ARBA00022606"/>
    </source>
</evidence>
<dbReference type="PANTHER" id="PTHR21137">
    <property type="entry name" value="ODORANT RECEPTOR"/>
    <property type="match status" value="1"/>
</dbReference>
<dbReference type="PANTHER" id="PTHR21137:SF26">
    <property type="entry name" value="ODORANT RECEPTOR 10A-RELATED"/>
    <property type="match status" value="1"/>
</dbReference>
<evidence type="ECO:0000313" key="10">
    <source>
        <dbReference type="EnsemblMetazoa" id="XP_006572184"/>
    </source>
</evidence>
<dbReference type="GeneID" id="102654074"/>
<keyword evidence="2 9" id="KW-0716">Sensory transduction</keyword>
<dbReference type="RefSeq" id="XP_006572184.2">
    <property type="nucleotide sequence ID" value="XM_006572121.2"/>
</dbReference>